<dbReference type="Proteomes" id="UP000442244">
    <property type="component" value="Unassembled WGS sequence"/>
</dbReference>
<evidence type="ECO:0000313" key="3">
    <source>
        <dbReference type="Proteomes" id="UP000442244"/>
    </source>
</evidence>
<dbReference type="OrthoDB" id="2233743at2"/>
<accession>A0A652NE45</accession>
<evidence type="ECO:0000313" key="2">
    <source>
        <dbReference type="EMBL" id="TYC46431.1"/>
    </source>
</evidence>
<feature type="coiled-coil region" evidence="1">
    <location>
        <begin position="67"/>
        <end position="115"/>
    </location>
</feature>
<reference evidence="2 3" key="1">
    <citation type="submission" date="2019-01" db="EMBL/GenBank/DDBJ databases">
        <title>Leuconostoc litchii sp. nov., a novel lactic acid bacterium isolated from lychee.</title>
        <authorList>
            <person name="Wang L.-T."/>
        </authorList>
    </citation>
    <scope>NUCLEOTIDE SEQUENCE [LARGE SCALE GENOMIC DNA]</scope>
    <source>
        <strain evidence="2 3">MB7</strain>
    </source>
</reference>
<dbReference type="AlphaFoldDB" id="A0A652NE45"/>
<organism evidence="2 3">
    <name type="scientific">Leuconostoc litchii</name>
    <dbReference type="NCBI Taxonomy" id="1981069"/>
    <lineage>
        <taxon>Bacteria</taxon>
        <taxon>Bacillati</taxon>
        <taxon>Bacillota</taxon>
        <taxon>Bacilli</taxon>
        <taxon>Lactobacillales</taxon>
        <taxon>Lactobacillaceae</taxon>
        <taxon>Leuconostoc</taxon>
    </lineage>
</organism>
<comment type="caution">
    <text evidence="2">The sequence shown here is derived from an EMBL/GenBank/DDBJ whole genome shotgun (WGS) entry which is preliminary data.</text>
</comment>
<sequence length="150" mass="17448">MTEHKFKSISELAEHLKISRTTLYRRANLSDIDLTGAYSDEQLELLSSVHPTVQQLNSSTEQTGQLSEQTEQQIKFLNKEISAKDKQIKLLSGQLKEKDLQISLLNKHLDQAQQLQLIAEKRLTETKDTLIEYQEKESQDKKSFWTRLFK</sequence>
<proteinExistence type="predicted"/>
<dbReference type="EMBL" id="SDGY01000003">
    <property type="protein sequence ID" value="TYC46431.1"/>
    <property type="molecule type" value="Genomic_DNA"/>
</dbReference>
<name>A0A652NE45_9LACO</name>
<keyword evidence="1" id="KW-0175">Coiled coil</keyword>
<protein>
    <submittedName>
        <fullName evidence="2">Replication initiation protein</fullName>
    </submittedName>
</protein>
<keyword evidence="3" id="KW-1185">Reference proteome</keyword>
<gene>
    <name evidence="2" type="ORF">ESZ47_06810</name>
</gene>
<evidence type="ECO:0000256" key="1">
    <source>
        <dbReference type="SAM" id="Coils"/>
    </source>
</evidence>